<evidence type="ECO:0000259" key="7">
    <source>
        <dbReference type="SMART" id="SM00928"/>
    </source>
</evidence>
<dbReference type="SUPFAM" id="SSF142984">
    <property type="entry name" value="Nqo1 middle domain-like"/>
    <property type="match status" value="1"/>
</dbReference>
<dbReference type="PANTHER" id="PTHR43578">
    <property type="entry name" value="NADH-QUINONE OXIDOREDUCTASE SUBUNIT F"/>
    <property type="match status" value="1"/>
</dbReference>
<accession>A0A9X0UEI0</accession>
<dbReference type="InterPro" id="IPR037207">
    <property type="entry name" value="Nuop51_4Fe4S-bd_sf"/>
</dbReference>
<dbReference type="InterPro" id="IPR011538">
    <property type="entry name" value="Nuo51_FMN-bd"/>
</dbReference>
<dbReference type="Gene3D" id="1.20.1440.230">
    <property type="entry name" value="NADH-ubiquinone oxidoreductase 51kDa subunit, iron-sulphur binding domain"/>
    <property type="match status" value="1"/>
</dbReference>
<evidence type="ECO:0000313" key="8">
    <source>
        <dbReference type="EMBL" id="MBC4017889.1"/>
    </source>
</evidence>
<dbReference type="PROSITE" id="PS00645">
    <property type="entry name" value="COMPLEX1_51K_2"/>
    <property type="match status" value="1"/>
</dbReference>
<dbReference type="PANTHER" id="PTHR43578:SF3">
    <property type="entry name" value="NADH-QUINONE OXIDOREDUCTASE SUBUNIT F"/>
    <property type="match status" value="1"/>
</dbReference>
<reference evidence="8" key="1">
    <citation type="submission" date="2020-08" db="EMBL/GenBank/DDBJ databases">
        <authorList>
            <person name="Hu Y."/>
            <person name="Nguyen S.V."/>
            <person name="Li F."/>
            <person name="Fanning S."/>
        </authorList>
    </citation>
    <scope>NUCLEOTIDE SEQUENCE</scope>
    <source>
        <strain evidence="8">SYSU D8009</strain>
    </source>
</reference>
<keyword evidence="9" id="KW-1185">Reference proteome</keyword>
<evidence type="ECO:0000256" key="1">
    <source>
        <dbReference type="ARBA" id="ARBA00001917"/>
    </source>
</evidence>
<feature type="domain" description="NADH-ubiquinone oxidoreductase 51kDa subunit iron-sulphur binding" evidence="7">
    <location>
        <begin position="486"/>
        <end position="531"/>
    </location>
</feature>
<dbReference type="InterPro" id="IPR037225">
    <property type="entry name" value="Nuo51_FMN-bd_sf"/>
</dbReference>
<dbReference type="Gene3D" id="3.40.50.11540">
    <property type="entry name" value="NADH-ubiquinone oxidoreductase 51kDa subunit"/>
    <property type="match status" value="1"/>
</dbReference>
<proteinExistence type="inferred from homology"/>
<evidence type="ECO:0000256" key="5">
    <source>
        <dbReference type="ARBA" id="ARBA00023004"/>
    </source>
</evidence>
<protein>
    <submittedName>
        <fullName evidence="8">NAD(P)H-dependent oxidoreductase subunit E</fullName>
    </submittedName>
</protein>
<keyword evidence="6" id="KW-0411">Iron-sulfur</keyword>
<dbReference type="Gene3D" id="3.40.30.10">
    <property type="entry name" value="Glutaredoxin"/>
    <property type="match status" value="1"/>
</dbReference>
<dbReference type="Gene3D" id="3.10.20.600">
    <property type="match status" value="1"/>
</dbReference>
<dbReference type="Pfam" id="PF10589">
    <property type="entry name" value="NADH_4Fe-4S"/>
    <property type="match status" value="1"/>
</dbReference>
<dbReference type="GO" id="GO:0046872">
    <property type="term" value="F:metal ion binding"/>
    <property type="evidence" value="ECO:0007669"/>
    <property type="project" value="UniProtKB-KW"/>
</dbReference>
<evidence type="ECO:0000313" key="9">
    <source>
        <dbReference type="Proteomes" id="UP000600101"/>
    </source>
</evidence>
<keyword evidence="3" id="KW-0004">4Fe-4S</keyword>
<dbReference type="InterPro" id="IPR001949">
    <property type="entry name" value="NADH-UbQ_OxRdtase_51kDa_CS"/>
</dbReference>
<dbReference type="RefSeq" id="WP_186772646.1">
    <property type="nucleotide sequence ID" value="NZ_JACOMF010000037.1"/>
</dbReference>
<keyword evidence="4" id="KW-0479">Metal-binding</keyword>
<name>A0A9X0UEI0_9PROT</name>
<dbReference type="InterPro" id="IPR041921">
    <property type="entry name" value="NuoE_N"/>
</dbReference>
<comment type="cofactor">
    <cofactor evidence="1">
        <name>FMN</name>
        <dbReference type="ChEBI" id="CHEBI:58210"/>
    </cofactor>
</comment>
<organism evidence="8 9">
    <name type="scientific">Siccirubricoccus deserti</name>
    <dbReference type="NCBI Taxonomy" id="2013562"/>
    <lineage>
        <taxon>Bacteria</taxon>
        <taxon>Pseudomonadati</taxon>
        <taxon>Pseudomonadota</taxon>
        <taxon>Alphaproteobacteria</taxon>
        <taxon>Acetobacterales</taxon>
        <taxon>Roseomonadaceae</taxon>
        <taxon>Siccirubricoccus</taxon>
    </lineage>
</organism>
<dbReference type="SUPFAM" id="SSF142019">
    <property type="entry name" value="Nqo1 FMN-binding domain-like"/>
    <property type="match status" value="1"/>
</dbReference>
<evidence type="ECO:0000256" key="2">
    <source>
        <dbReference type="ARBA" id="ARBA00007523"/>
    </source>
</evidence>
<dbReference type="GO" id="GO:0051539">
    <property type="term" value="F:4 iron, 4 sulfur cluster binding"/>
    <property type="evidence" value="ECO:0007669"/>
    <property type="project" value="UniProtKB-KW"/>
</dbReference>
<dbReference type="EMBL" id="JACOMF010000037">
    <property type="protein sequence ID" value="MBC4017889.1"/>
    <property type="molecule type" value="Genomic_DNA"/>
</dbReference>
<dbReference type="Proteomes" id="UP000600101">
    <property type="component" value="Unassembled WGS sequence"/>
</dbReference>
<gene>
    <name evidence="8" type="ORF">H7965_21525</name>
</gene>
<sequence length="563" mass="59062">MIRPSPPAGGIAGWALPRSGPRGRGVVPGAQATVEEALAARGLELRHDLLIEHLHALQDSQGCLREGHLVALATLLRLAPVAVFETASFYAHFDILPDDAPAPPAVTLRVCQGLPCAMAGGESLLGTLRQAPPAGARVLAAPCMGACHRAPACAVGHALVEHATPEVVATALVQAPAAPEPPGFATYAAQGGYATLRGARAGHLVTGAMLAALTASGLRGLGGAGFPVARKWQSVLANPAPRHLVVNADEGEPGTVKDRHCLETDLHRVLEGMLLAAVAIDAEACWFYLRDEYPWLRHALAREIAALDAAGLLPMPVHLRRGAGAYICGEETALLESLEGRRGYPRHKPPFPGQTGLFGHPTLIHNVETLWWLPDILGTPDGAARYASAGRRGRRGQRLFSVSGRVRDPGVKRAPAGITARELIEEYAGGMLPGHRFVAYLPGGASGGILPERLADLPLDFGTLEAEGCFVGSGAVIVLSEQDDLAAAVRNLLGFFRDESCGQCTPCRVGTAKGARLLDAPAWDRALLEELAQAMADGSICGLGQAAMNPVRSLLRFFPEAVP</sequence>
<evidence type="ECO:0000256" key="6">
    <source>
        <dbReference type="ARBA" id="ARBA00023014"/>
    </source>
</evidence>
<comment type="similarity">
    <text evidence="2">Belongs to the complex I 51 kDa subunit family.</text>
</comment>
<keyword evidence="5" id="KW-0408">Iron</keyword>
<dbReference type="PROSITE" id="PS00644">
    <property type="entry name" value="COMPLEX1_51K_1"/>
    <property type="match status" value="1"/>
</dbReference>
<dbReference type="InterPro" id="IPR036249">
    <property type="entry name" value="Thioredoxin-like_sf"/>
</dbReference>
<dbReference type="InterPro" id="IPR019575">
    <property type="entry name" value="Nuop51_4Fe4S-bd"/>
</dbReference>
<dbReference type="Pfam" id="PF01257">
    <property type="entry name" value="2Fe-2S_thioredx"/>
    <property type="match status" value="1"/>
</dbReference>
<dbReference type="GO" id="GO:0008137">
    <property type="term" value="F:NADH dehydrogenase (ubiquinone) activity"/>
    <property type="evidence" value="ECO:0007669"/>
    <property type="project" value="InterPro"/>
</dbReference>
<dbReference type="GO" id="GO:0010181">
    <property type="term" value="F:FMN binding"/>
    <property type="evidence" value="ECO:0007669"/>
    <property type="project" value="InterPro"/>
</dbReference>
<evidence type="ECO:0000256" key="3">
    <source>
        <dbReference type="ARBA" id="ARBA00022485"/>
    </source>
</evidence>
<dbReference type="SUPFAM" id="SSF52833">
    <property type="entry name" value="Thioredoxin-like"/>
    <property type="match status" value="1"/>
</dbReference>
<comment type="caution">
    <text evidence="8">The sequence shown here is derived from an EMBL/GenBank/DDBJ whole genome shotgun (WGS) entry which is preliminary data.</text>
</comment>
<dbReference type="SMART" id="SM00928">
    <property type="entry name" value="NADH_4Fe-4S"/>
    <property type="match status" value="1"/>
</dbReference>
<dbReference type="SUPFAM" id="SSF140490">
    <property type="entry name" value="Nqo1C-terminal domain-like"/>
    <property type="match status" value="1"/>
</dbReference>
<dbReference type="Pfam" id="PF01512">
    <property type="entry name" value="Complex1_51K"/>
    <property type="match status" value="1"/>
</dbReference>
<evidence type="ECO:0000256" key="4">
    <source>
        <dbReference type="ARBA" id="ARBA00022723"/>
    </source>
</evidence>
<dbReference type="AlphaFoldDB" id="A0A9X0UEI0"/>
<dbReference type="Gene3D" id="1.10.10.1590">
    <property type="entry name" value="NADH-quinone oxidoreductase subunit E"/>
    <property type="match status" value="1"/>
</dbReference>